<evidence type="ECO:0000256" key="4">
    <source>
        <dbReference type="ARBA" id="ARBA00022692"/>
    </source>
</evidence>
<evidence type="ECO:0000256" key="2">
    <source>
        <dbReference type="ARBA" id="ARBA00006228"/>
    </source>
</evidence>
<dbReference type="OrthoDB" id="3556991at2"/>
<dbReference type="PANTHER" id="PTHR34584:SF1">
    <property type="entry name" value="NA(+)_H(+) ANTIPORTER SUBUNIT E1"/>
    <property type="match status" value="1"/>
</dbReference>
<comment type="similarity">
    <text evidence="2">Belongs to the CPA3 antiporters (TC 2.A.63) subunit E family.</text>
</comment>
<dbReference type="GO" id="GO:0005886">
    <property type="term" value="C:plasma membrane"/>
    <property type="evidence" value="ECO:0007669"/>
    <property type="project" value="UniProtKB-SubCell"/>
</dbReference>
<keyword evidence="6 7" id="KW-0472">Membrane</keyword>
<dbReference type="KEGG" id="nno:NONO_c71600"/>
<keyword evidence="4 7" id="KW-0812">Transmembrane</keyword>
<dbReference type="InterPro" id="IPR002758">
    <property type="entry name" value="Cation_antiport_E"/>
</dbReference>
<evidence type="ECO:0000256" key="6">
    <source>
        <dbReference type="ARBA" id="ARBA00023136"/>
    </source>
</evidence>
<dbReference type="NCBIfam" id="NF006521">
    <property type="entry name" value="PRK08965.1-5"/>
    <property type="match status" value="1"/>
</dbReference>
<dbReference type="STRING" id="1415166.NONO_c71600"/>
<dbReference type="GO" id="GO:0008324">
    <property type="term" value="F:monoatomic cation transmembrane transporter activity"/>
    <property type="evidence" value="ECO:0007669"/>
    <property type="project" value="InterPro"/>
</dbReference>
<accession>W5TSQ8</accession>
<keyword evidence="5 7" id="KW-1133">Transmembrane helix</keyword>
<evidence type="ECO:0000313" key="9">
    <source>
        <dbReference type="Proteomes" id="UP000019150"/>
    </source>
</evidence>
<evidence type="ECO:0000256" key="7">
    <source>
        <dbReference type="SAM" id="Phobius"/>
    </source>
</evidence>
<dbReference type="HOGENOM" id="CLU_086615_0_0_11"/>
<reference evidence="8 9" key="1">
    <citation type="journal article" date="2014" name="Appl. Environ. Microbiol.">
        <title>Insights into the Microbial Degradation of Rubber and Gutta-Percha by Analysis of the Complete Genome of Nocardia nova SH22a.</title>
        <authorList>
            <person name="Luo Q."/>
            <person name="Hiessl S."/>
            <person name="Poehlein A."/>
            <person name="Daniel R."/>
            <person name="Steinbuchel A."/>
        </authorList>
    </citation>
    <scope>NUCLEOTIDE SEQUENCE [LARGE SCALE GENOMIC DNA]</scope>
    <source>
        <strain evidence="8">SH22a</strain>
    </source>
</reference>
<evidence type="ECO:0000256" key="1">
    <source>
        <dbReference type="ARBA" id="ARBA00004651"/>
    </source>
</evidence>
<proteinExistence type="inferred from homology"/>
<keyword evidence="9" id="KW-1185">Reference proteome</keyword>
<dbReference type="PATRIC" id="fig|1415166.3.peg.7345"/>
<evidence type="ECO:0000256" key="3">
    <source>
        <dbReference type="ARBA" id="ARBA00022475"/>
    </source>
</evidence>
<dbReference type="RefSeq" id="WP_025353200.1">
    <property type="nucleotide sequence ID" value="NZ_CP006850.1"/>
</dbReference>
<gene>
    <name evidence="8" type="ORF">NONO_c71600</name>
</gene>
<feature type="transmembrane region" description="Helical" evidence="7">
    <location>
        <begin position="12"/>
        <end position="45"/>
    </location>
</feature>
<dbReference type="eggNOG" id="COG1863">
    <property type="taxonomic scope" value="Bacteria"/>
</dbReference>
<evidence type="ECO:0000313" key="8">
    <source>
        <dbReference type="EMBL" id="AHH21918.1"/>
    </source>
</evidence>
<dbReference type="Pfam" id="PF01899">
    <property type="entry name" value="MNHE"/>
    <property type="match status" value="1"/>
</dbReference>
<evidence type="ECO:0000256" key="5">
    <source>
        <dbReference type="ARBA" id="ARBA00022989"/>
    </source>
</evidence>
<dbReference type="Proteomes" id="UP000019150">
    <property type="component" value="Chromosome"/>
</dbReference>
<protein>
    <submittedName>
        <fullName evidence="8">Na(+)/H(+) antiporter subunit E</fullName>
    </submittedName>
</protein>
<name>W5TSQ8_9NOCA</name>
<dbReference type="AlphaFoldDB" id="W5TSQ8"/>
<sequence>MNRDRLVRIGVLIWLAVVYTALWGNASVANLLAGLVIGALIMVLLPLPRVPVNGGLHPLPLLKVIVLTAYYAIESSFQIAWFAVRPAGAPVSGVLRVRLAIDSDLVLVLCADVLNLIPGTMVLELDRTAGLAWVHVLDVGSEASVEKFYRITRQLEGLLISAFEPPRKTQEAG</sequence>
<organism evidence="8 9">
    <name type="scientific">Nocardia nova SH22a</name>
    <dbReference type="NCBI Taxonomy" id="1415166"/>
    <lineage>
        <taxon>Bacteria</taxon>
        <taxon>Bacillati</taxon>
        <taxon>Actinomycetota</taxon>
        <taxon>Actinomycetes</taxon>
        <taxon>Mycobacteriales</taxon>
        <taxon>Nocardiaceae</taxon>
        <taxon>Nocardia</taxon>
    </lineage>
</organism>
<dbReference type="EMBL" id="CP006850">
    <property type="protein sequence ID" value="AHH21918.1"/>
    <property type="molecule type" value="Genomic_DNA"/>
</dbReference>
<comment type="subcellular location">
    <subcellularLocation>
        <location evidence="1">Cell membrane</location>
        <topology evidence="1">Multi-pass membrane protein</topology>
    </subcellularLocation>
</comment>
<dbReference type="PANTHER" id="PTHR34584">
    <property type="entry name" value="NA(+)/H(+) ANTIPORTER SUBUNIT E1"/>
    <property type="match status" value="1"/>
</dbReference>
<keyword evidence="3" id="KW-1003">Cell membrane</keyword>